<dbReference type="InterPro" id="IPR018690">
    <property type="entry name" value="DUF2187"/>
</dbReference>
<reference evidence="1 2" key="1">
    <citation type="submission" date="2016-04" db="EMBL/GenBank/DDBJ databases">
        <title>Bacillus thuringiensis and Bacillus weihenstephanensis as novel biocontrol agents of wilt causing Verticillium species.</title>
        <authorList>
            <person name="Hollensteiner J."/>
            <person name="Wemheuer F."/>
            <person name="Harting R."/>
            <person name="Kolarzyk A."/>
            <person name="Diaz-Valerio S."/>
            <person name="Poehlein A."/>
            <person name="Brzuszkiewicz E."/>
            <person name="Nesemann K."/>
            <person name="Braus-Stromeyer S."/>
            <person name="Braus G."/>
            <person name="Daniel R."/>
            <person name="Liesegang H."/>
        </authorList>
    </citation>
    <scope>NUCLEOTIDE SEQUENCE [LARGE SCALE GENOMIC DNA]</scope>
    <source>
        <strain evidence="1 2">GOE4</strain>
    </source>
</reference>
<evidence type="ECO:0008006" key="3">
    <source>
        <dbReference type="Google" id="ProtNLM"/>
    </source>
</evidence>
<sequence>MDSTIDITKGNYVRFPYRDNPSIQLAGYVISVLQNTIVIDISETMKLHNIEYARQVVKHGNYHKVS</sequence>
<organism evidence="1 2">
    <name type="scientific">Bacillus thuringiensis</name>
    <dbReference type="NCBI Taxonomy" id="1428"/>
    <lineage>
        <taxon>Bacteria</taxon>
        <taxon>Bacillati</taxon>
        <taxon>Bacillota</taxon>
        <taxon>Bacilli</taxon>
        <taxon>Bacillales</taxon>
        <taxon>Bacillaceae</taxon>
        <taxon>Bacillus</taxon>
        <taxon>Bacillus cereus group</taxon>
    </lineage>
</organism>
<proteinExistence type="predicted"/>
<dbReference type="RefSeq" id="WP_065845787.1">
    <property type="nucleotide sequence ID" value="NZ_LXLI01000035.1"/>
</dbReference>
<dbReference type="Proteomes" id="UP000175994">
    <property type="component" value="Unassembled WGS sequence"/>
</dbReference>
<evidence type="ECO:0000313" key="1">
    <source>
        <dbReference type="EMBL" id="OFC89140.1"/>
    </source>
</evidence>
<dbReference type="Pfam" id="PF09953">
    <property type="entry name" value="DUF2187"/>
    <property type="match status" value="1"/>
</dbReference>
<comment type="caution">
    <text evidence="1">The sequence shown here is derived from an EMBL/GenBank/DDBJ whole genome shotgun (WGS) entry which is preliminary data.</text>
</comment>
<gene>
    <name evidence="1" type="ORF">BTGOE4_56740</name>
</gene>
<protein>
    <recommendedName>
        <fullName evidence="3">DUF2187 domain-containing protein</fullName>
    </recommendedName>
</protein>
<dbReference type="AlphaFoldDB" id="A0A9X5N185"/>
<name>A0A9X5N185_BACTU</name>
<evidence type="ECO:0000313" key="2">
    <source>
        <dbReference type="Proteomes" id="UP000175994"/>
    </source>
</evidence>
<dbReference type="EMBL" id="LXLI01000035">
    <property type="protein sequence ID" value="OFC89140.1"/>
    <property type="molecule type" value="Genomic_DNA"/>
</dbReference>
<accession>A0A9X5N185</accession>